<dbReference type="GO" id="GO:0005634">
    <property type="term" value="C:nucleus"/>
    <property type="evidence" value="ECO:0007669"/>
    <property type="project" value="UniProtKB-SubCell"/>
</dbReference>
<dbReference type="PANTHER" id="PTHR13581">
    <property type="entry name" value="MRG-BINDING PROTEIN"/>
    <property type="match status" value="1"/>
</dbReference>
<reference evidence="9" key="1">
    <citation type="journal article" date="2020" name="Nat. Commun.">
        <title>Genome sequence of the cluster root forming white lupin.</title>
        <authorList>
            <person name="Hufnagel B."/>
            <person name="Marques A."/>
            <person name="Soriano A."/>
            <person name="Marques L."/>
            <person name="Divol F."/>
            <person name="Doumas P."/>
            <person name="Sallet E."/>
            <person name="Mancinotti D."/>
            <person name="Carrere S."/>
            <person name="Marande W."/>
            <person name="Arribat S."/>
            <person name="Keller J."/>
            <person name="Huneau C."/>
            <person name="Blein T."/>
            <person name="Aime D."/>
            <person name="Laguerre M."/>
            <person name="Taylor J."/>
            <person name="Schubert V."/>
            <person name="Nelson M."/>
            <person name="Geu-Flores F."/>
            <person name="Crespi M."/>
            <person name="Gallardo-Guerrero K."/>
            <person name="Delaux P.-M."/>
            <person name="Salse J."/>
            <person name="Berges H."/>
            <person name="Guyot R."/>
            <person name="Gouzy J."/>
            <person name="Peret B."/>
        </authorList>
    </citation>
    <scope>NUCLEOTIDE SEQUENCE [LARGE SCALE GENOMIC DNA]</scope>
    <source>
        <strain evidence="9">cv. Amiga</strain>
    </source>
</reference>
<protein>
    <recommendedName>
        <fullName evidence="10">Chromatin modification-related protein Eaf7/MRGBP</fullName>
    </recommendedName>
</protein>
<keyword evidence="6" id="KW-0539">Nucleus</keyword>
<evidence type="ECO:0000256" key="1">
    <source>
        <dbReference type="ARBA" id="ARBA00004123"/>
    </source>
</evidence>
<evidence type="ECO:0000256" key="7">
    <source>
        <dbReference type="SAM" id="MobiDB-lite"/>
    </source>
</evidence>
<dbReference type="Proteomes" id="UP000447434">
    <property type="component" value="Chromosome 4"/>
</dbReference>
<dbReference type="AlphaFoldDB" id="A0A6A4QPL8"/>
<comment type="subcellular location">
    <subcellularLocation>
        <location evidence="1">Nucleus</location>
    </subcellularLocation>
</comment>
<dbReference type="InterPro" id="IPR012423">
    <property type="entry name" value="Eaf7/MRGBP"/>
</dbReference>
<feature type="region of interest" description="Disordered" evidence="7">
    <location>
        <begin position="1"/>
        <end position="31"/>
    </location>
</feature>
<evidence type="ECO:0000256" key="5">
    <source>
        <dbReference type="ARBA" id="ARBA00023163"/>
    </source>
</evidence>
<keyword evidence="5" id="KW-0804">Transcription</keyword>
<evidence type="ECO:0000256" key="3">
    <source>
        <dbReference type="ARBA" id="ARBA00022853"/>
    </source>
</evidence>
<dbReference type="OrthoDB" id="1911236at2759"/>
<keyword evidence="9" id="KW-1185">Reference proteome</keyword>
<dbReference type="EMBL" id="WOCE01000004">
    <property type="protein sequence ID" value="KAE9615483.1"/>
    <property type="molecule type" value="Genomic_DNA"/>
</dbReference>
<evidence type="ECO:0000313" key="8">
    <source>
        <dbReference type="EMBL" id="KAE9615483.1"/>
    </source>
</evidence>
<proteinExistence type="inferred from homology"/>
<comment type="caution">
    <text evidence="8">The sequence shown here is derived from an EMBL/GenBank/DDBJ whole genome shotgun (WGS) entry which is preliminary data.</text>
</comment>
<dbReference type="PANTHER" id="PTHR13581:SF5">
    <property type="entry name" value="MRG_MORF4L-BINDING PROTEIN"/>
    <property type="match status" value="1"/>
</dbReference>
<sequence>MNSGKVKEEEQDGMSVHSPCKPPPSSASSVPKDLAEVELELRLLQAFEIYPPNKLQGVHRHFVIFGLMEYLKRSFDRPFSSEEVLQLLDRFYNVEMLKSDDDEIDILNHEEEFSLPPSFFIKEES</sequence>
<evidence type="ECO:0000256" key="4">
    <source>
        <dbReference type="ARBA" id="ARBA00023015"/>
    </source>
</evidence>
<evidence type="ECO:0000313" key="9">
    <source>
        <dbReference type="Proteomes" id="UP000447434"/>
    </source>
</evidence>
<organism evidence="8 9">
    <name type="scientific">Lupinus albus</name>
    <name type="common">White lupine</name>
    <name type="synonym">Lupinus termis</name>
    <dbReference type="NCBI Taxonomy" id="3870"/>
    <lineage>
        <taxon>Eukaryota</taxon>
        <taxon>Viridiplantae</taxon>
        <taxon>Streptophyta</taxon>
        <taxon>Embryophyta</taxon>
        <taxon>Tracheophyta</taxon>
        <taxon>Spermatophyta</taxon>
        <taxon>Magnoliopsida</taxon>
        <taxon>eudicotyledons</taxon>
        <taxon>Gunneridae</taxon>
        <taxon>Pentapetalae</taxon>
        <taxon>rosids</taxon>
        <taxon>fabids</taxon>
        <taxon>Fabales</taxon>
        <taxon>Fabaceae</taxon>
        <taxon>Papilionoideae</taxon>
        <taxon>50 kb inversion clade</taxon>
        <taxon>genistoids sensu lato</taxon>
        <taxon>core genistoids</taxon>
        <taxon>Genisteae</taxon>
        <taxon>Lupinus</taxon>
    </lineage>
</organism>
<dbReference type="GO" id="GO:0006325">
    <property type="term" value="P:chromatin organization"/>
    <property type="evidence" value="ECO:0007669"/>
    <property type="project" value="UniProtKB-KW"/>
</dbReference>
<gene>
    <name evidence="8" type="ORF">Lalb_Chr04g0255711</name>
</gene>
<comment type="similarity">
    <text evidence="2">Belongs to the EAF7 family.</text>
</comment>
<evidence type="ECO:0000256" key="6">
    <source>
        <dbReference type="ARBA" id="ARBA00023242"/>
    </source>
</evidence>
<accession>A0A6A4QPL8</accession>
<evidence type="ECO:0008006" key="10">
    <source>
        <dbReference type="Google" id="ProtNLM"/>
    </source>
</evidence>
<dbReference type="GO" id="GO:0035267">
    <property type="term" value="C:NuA4 histone acetyltransferase complex"/>
    <property type="evidence" value="ECO:0007669"/>
    <property type="project" value="TreeGrafter"/>
</dbReference>
<name>A0A6A4QPL8_LUPAL</name>
<dbReference type="GO" id="GO:0006357">
    <property type="term" value="P:regulation of transcription by RNA polymerase II"/>
    <property type="evidence" value="ECO:0007669"/>
    <property type="project" value="TreeGrafter"/>
</dbReference>
<evidence type="ECO:0000256" key="2">
    <source>
        <dbReference type="ARBA" id="ARBA00007117"/>
    </source>
</evidence>
<keyword evidence="3" id="KW-0156">Chromatin regulator</keyword>
<keyword evidence="4" id="KW-0805">Transcription regulation</keyword>